<evidence type="ECO:0000256" key="5">
    <source>
        <dbReference type="ARBA" id="ARBA00023295"/>
    </source>
</evidence>
<dbReference type="AlphaFoldDB" id="A0A399D517"/>
<organism evidence="8 9">
    <name type="scientific">Mariniphaga sediminis</name>
    <dbReference type="NCBI Taxonomy" id="1628158"/>
    <lineage>
        <taxon>Bacteria</taxon>
        <taxon>Pseudomonadati</taxon>
        <taxon>Bacteroidota</taxon>
        <taxon>Bacteroidia</taxon>
        <taxon>Marinilabiliales</taxon>
        <taxon>Prolixibacteraceae</taxon>
        <taxon>Mariniphaga</taxon>
    </lineage>
</organism>
<evidence type="ECO:0000259" key="7">
    <source>
        <dbReference type="Pfam" id="PF21252"/>
    </source>
</evidence>
<evidence type="ECO:0000256" key="2">
    <source>
        <dbReference type="ARBA" id="ARBA00009329"/>
    </source>
</evidence>
<dbReference type="InterPro" id="IPR000683">
    <property type="entry name" value="Gfo/Idh/MocA-like_OxRdtase_N"/>
</dbReference>
<evidence type="ECO:0000256" key="3">
    <source>
        <dbReference type="ARBA" id="ARBA00022801"/>
    </source>
</evidence>
<proteinExistence type="inferred from homology"/>
<feature type="domain" description="Glycosyl hydrolase 109 C-terminal" evidence="7">
    <location>
        <begin position="204"/>
        <end position="362"/>
    </location>
</feature>
<evidence type="ECO:0000256" key="4">
    <source>
        <dbReference type="ARBA" id="ARBA00023027"/>
    </source>
</evidence>
<name>A0A399D517_9BACT</name>
<keyword evidence="5" id="KW-0326">Glycosidase</keyword>
<dbReference type="InterPro" id="IPR050463">
    <property type="entry name" value="Gfo/Idh/MocA_oxidrdct_glycsds"/>
</dbReference>
<keyword evidence="9" id="KW-1185">Reference proteome</keyword>
<comment type="cofactor">
    <cofactor evidence="1">
        <name>NAD(+)</name>
        <dbReference type="ChEBI" id="CHEBI:57540"/>
    </cofactor>
</comment>
<feature type="domain" description="Gfo/Idh/MocA-like oxidoreductase N-terminal" evidence="6">
    <location>
        <begin position="68"/>
        <end position="191"/>
    </location>
</feature>
<dbReference type="OrthoDB" id="9771072at2"/>
<dbReference type="Gene3D" id="3.40.50.720">
    <property type="entry name" value="NAD(P)-binding Rossmann-like Domain"/>
    <property type="match status" value="1"/>
</dbReference>
<reference evidence="8 9" key="1">
    <citation type="journal article" date="2015" name="Int. J. Syst. Evol. Microbiol.">
        <title>Mariniphaga sediminis sp. nov., isolated from coastal sediment.</title>
        <authorList>
            <person name="Wang F.Q."/>
            <person name="Shen Q.Y."/>
            <person name="Chen G.J."/>
            <person name="Du Z.J."/>
        </authorList>
    </citation>
    <scope>NUCLEOTIDE SEQUENCE [LARGE SCALE GENOMIC DNA]</scope>
    <source>
        <strain evidence="8 9">SY21</strain>
    </source>
</reference>
<dbReference type="InterPro" id="IPR036291">
    <property type="entry name" value="NAD(P)-bd_dom_sf"/>
</dbReference>
<gene>
    <name evidence="8" type="ORF">D1164_02995</name>
</gene>
<dbReference type="GO" id="GO:0016798">
    <property type="term" value="F:hydrolase activity, acting on glycosyl bonds"/>
    <property type="evidence" value="ECO:0007669"/>
    <property type="project" value="UniProtKB-KW"/>
</dbReference>
<sequence>MKNNRRDFIKLAGATGLGIMGACSLKNSNTAESPKSDSELGHIKTESGKSYTQLFNMSGYAAPAIETVRVGIVGLGNRGVGAVSRLSYIEGVEIKGLCDLLEERAEAAKSKIKTPGHNPNIYFGAEDAWMKMCQREDIDLIYIATPWPLHAPMAIYAMENGKHAATEIPAATTVEDCWKLVQTSEKTKKHCVILENCCYDFFELLTLNLARQGFFGEIIHGEGAYIHEIGESLFHRGNPNERWRLKQNIARNGNLYPTHGLGPIAQVMKVNRGNRMDYLVSTSTKDFMMNGYAKELAKSDDYYKQFVNTTYRGNMNTSVIKTVAGQTIMLQHDVTTLRPYSRLHLISGTEATAQKYPLPGRIAVGDNDWMGPDELKKLEEEYNPPIIKMMREMALKIGGHGGMDFLMDWRMIDCLRNGLPVDMDVYDAASWSVIGPLSEWSVANRSMPIDIPDFTLGKWKTNTPHDIALSKGGTTKVRSIQS</sequence>
<keyword evidence="3" id="KW-0378">Hydrolase</keyword>
<dbReference type="Pfam" id="PF21252">
    <property type="entry name" value="Glyco_hydro_109_C"/>
    <property type="match status" value="1"/>
</dbReference>
<dbReference type="Pfam" id="PF01408">
    <property type="entry name" value="GFO_IDH_MocA"/>
    <property type="match status" value="1"/>
</dbReference>
<dbReference type="EMBL" id="QWET01000002">
    <property type="protein sequence ID" value="RIH66586.1"/>
    <property type="molecule type" value="Genomic_DNA"/>
</dbReference>
<dbReference type="InterPro" id="IPR049303">
    <property type="entry name" value="Glyco_hydro_109_C"/>
</dbReference>
<keyword evidence="4" id="KW-0520">NAD</keyword>
<dbReference type="GO" id="GO:0000166">
    <property type="term" value="F:nucleotide binding"/>
    <property type="evidence" value="ECO:0007669"/>
    <property type="project" value="InterPro"/>
</dbReference>
<dbReference type="PANTHER" id="PTHR43818">
    <property type="entry name" value="BCDNA.GH03377"/>
    <property type="match status" value="1"/>
</dbReference>
<evidence type="ECO:0000313" key="9">
    <source>
        <dbReference type="Proteomes" id="UP000266441"/>
    </source>
</evidence>
<protein>
    <submittedName>
        <fullName evidence="8">Gfo/Idh/MocA family oxidoreductase</fullName>
    </submittedName>
</protein>
<dbReference type="PROSITE" id="PS51318">
    <property type="entry name" value="TAT"/>
    <property type="match status" value="1"/>
</dbReference>
<evidence type="ECO:0000313" key="8">
    <source>
        <dbReference type="EMBL" id="RIH66586.1"/>
    </source>
</evidence>
<dbReference type="RefSeq" id="WP_119348460.1">
    <property type="nucleotide sequence ID" value="NZ_QWET01000002.1"/>
</dbReference>
<dbReference type="PANTHER" id="PTHR43818:SF1">
    <property type="entry name" value="GLYCOSYL HYDROLASE FAMILY 109 PROTEIN"/>
    <property type="match status" value="1"/>
</dbReference>
<dbReference type="Gene3D" id="3.30.360.10">
    <property type="entry name" value="Dihydrodipicolinate Reductase, domain 2"/>
    <property type="match status" value="1"/>
</dbReference>
<accession>A0A399D517</accession>
<comment type="caution">
    <text evidence="8">The sequence shown here is derived from an EMBL/GenBank/DDBJ whole genome shotgun (WGS) entry which is preliminary data.</text>
</comment>
<dbReference type="SUPFAM" id="SSF51735">
    <property type="entry name" value="NAD(P)-binding Rossmann-fold domains"/>
    <property type="match status" value="1"/>
</dbReference>
<dbReference type="Proteomes" id="UP000266441">
    <property type="component" value="Unassembled WGS sequence"/>
</dbReference>
<comment type="similarity">
    <text evidence="2">Belongs to the Gfo/Idh/MocA family. Glycosyl hydrolase 109 subfamily.</text>
</comment>
<dbReference type="PROSITE" id="PS51257">
    <property type="entry name" value="PROKAR_LIPOPROTEIN"/>
    <property type="match status" value="1"/>
</dbReference>
<evidence type="ECO:0000259" key="6">
    <source>
        <dbReference type="Pfam" id="PF01408"/>
    </source>
</evidence>
<evidence type="ECO:0000256" key="1">
    <source>
        <dbReference type="ARBA" id="ARBA00001911"/>
    </source>
</evidence>
<dbReference type="InterPro" id="IPR006311">
    <property type="entry name" value="TAT_signal"/>
</dbReference>